<accession>A0ABT9BCK7</accession>
<dbReference type="EMBL" id="JAUQSY010000009">
    <property type="protein sequence ID" value="MDO7876004.1"/>
    <property type="molecule type" value="Genomic_DNA"/>
</dbReference>
<keyword evidence="2" id="KW-1185">Reference proteome</keyword>
<evidence type="ECO:0000313" key="1">
    <source>
        <dbReference type="EMBL" id="MDO7876004.1"/>
    </source>
</evidence>
<proteinExistence type="predicted"/>
<comment type="caution">
    <text evidence="1">The sequence shown here is derived from an EMBL/GenBank/DDBJ whole genome shotgun (WGS) entry which is preliminary data.</text>
</comment>
<gene>
    <name evidence="1" type="ORF">Q5H93_14770</name>
</gene>
<protein>
    <submittedName>
        <fullName evidence="1">Uncharacterized protein</fullName>
    </submittedName>
</protein>
<dbReference type="Proteomes" id="UP001176429">
    <property type="component" value="Unassembled WGS sequence"/>
</dbReference>
<name>A0ABT9BCK7_9BACT</name>
<evidence type="ECO:0000313" key="2">
    <source>
        <dbReference type="Proteomes" id="UP001176429"/>
    </source>
</evidence>
<sequence length="192" mass="20215">MADLTDLPGPQGKDNTPGLKSIIYIAPLIWFSLIKGFKTTTAAGDSVTIDGSHQFLPEKGFIKAYGTNDSAELKLDPTGERDGRGKKATFEFFNPGNTPEAAEFDRTIKNLDCIVLLQTPDGVVQQVGADGLGCEILGSYASGKLSGGRRGYTFKGEAYQNGNQFYKGDIVLKDGSSVNAATGVITPAQGGG</sequence>
<dbReference type="RefSeq" id="WP_305007336.1">
    <property type="nucleotide sequence ID" value="NZ_JAUQSY010000009.1"/>
</dbReference>
<reference evidence="1" key="1">
    <citation type="submission" date="2023-07" db="EMBL/GenBank/DDBJ databases">
        <authorList>
            <person name="Kim M.K."/>
        </authorList>
    </citation>
    <scope>NUCLEOTIDE SEQUENCE</scope>
    <source>
        <strain evidence="1">ASUV-10-1</strain>
    </source>
</reference>
<organism evidence="1 2">
    <name type="scientific">Hymenobacter aranciens</name>
    <dbReference type="NCBI Taxonomy" id="3063996"/>
    <lineage>
        <taxon>Bacteria</taxon>
        <taxon>Pseudomonadati</taxon>
        <taxon>Bacteroidota</taxon>
        <taxon>Cytophagia</taxon>
        <taxon>Cytophagales</taxon>
        <taxon>Hymenobacteraceae</taxon>
        <taxon>Hymenobacter</taxon>
    </lineage>
</organism>